<dbReference type="AlphaFoldDB" id="A0A8J7J3W3"/>
<proteinExistence type="predicted"/>
<sequence length="224" mass="24831">MLVSNLDELSAFLAKWYGVDDLSFATEKLPTKVAVPDTLLNTWMSLGRLSIGYDEWLRTGTPSPLACQDGFVAPSILVERGGYVQVVSENQGNWSIGYRQGDQASDPEVFSDFLEQEIGGTGFVALGCNLSDLLITSILTETVFFGSISPDEANVLEAKCNRPVWTGRYYNAVGYGDKYETPSHQLRTNSDEDMLALYWDNKFSGFLASSSQGQLRLQAFFEDR</sequence>
<protein>
    <recommendedName>
        <fullName evidence="3">DUF1851 domain-containing protein</fullName>
    </recommendedName>
</protein>
<reference evidence="1" key="1">
    <citation type="submission" date="2020-10" db="EMBL/GenBank/DDBJ databases">
        <title>Paenihalocynthiibacter styelae gen. nov., sp. nov., isolated from stalked sea squirt Styela clava.</title>
        <authorList>
            <person name="Kim Y.-O."/>
            <person name="Yoon J.-H."/>
        </authorList>
    </citation>
    <scope>NUCLEOTIDE SEQUENCE</scope>
    <source>
        <strain evidence="1">MYP1-1</strain>
    </source>
</reference>
<evidence type="ECO:0000313" key="2">
    <source>
        <dbReference type="Proteomes" id="UP000640583"/>
    </source>
</evidence>
<evidence type="ECO:0008006" key="3">
    <source>
        <dbReference type="Google" id="ProtNLM"/>
    </source>
</evidence>
<gene>
    <name evidence="1" type="ORF">H1D41_04075</name>
</gene>
<dbReference type="Proteomes" id="UP000640583">
    <property type="component" value="Unassembled WGS sequence"/>
</dbReference>
<name>A0A8J7J3W3_9RHOB</name>
<accession>A0A8J7J3W3</accession>
<keyword evidence="2" id="KW-1185">Reference proteome</keyword>
<organism evidence="1 2">
    <name type="scientific">Halocynthiibacter styelae</name>
    <dbReference type="NCBI Taxonomy" id="2761955"/>
    <lineage>
        <taxon>Bacteria</taxon>
        <taxon>Pseudomonadati</taxon>
        <taxon>Pseudomonadota</taxon>
        <taxon>Alphaproteobacteria</taxon>
        <taxon>Rhodobacterales</taxon>
        <taxon>Paracoccaceae</taxon>
        <taxon>Halocynthiibacter</taxon>
    </lineage>
</organism>
<comment type="caution">
    <text evidence="1">The sequence shown here is derived from an EMBL/GenBank/DDBJ whole genome shotgun (WGS) entry which is preliminary data.</text>
</comment>
<dbReference type="RefSeq" id="WP_228847703.1">
    <property type="nucleotide sequence ID" value="NZ_JADCKQ010000002.1"/>
</dbReference>
<dbReference type="EMBL" id="JADCKQ010000002">
    <property type="protein sequence ID" value="MBI1492810.1"/>
    <property type="molecule type" value="Genomic_DNA"/>
</dbReference>
<evidence type="ECO:0000313" key="1">
    <source>
        <dbReference type="EMBL" id="MBI1492810.1"/>
    </source>
</evidence>